<dbReference type="GO" id="GO:0005524">
    <property type="term" value="F:ATP binding"/>
    <property type="evidence" value="ECO:0007669"/>
    <property type="project" value="UniProtKB-UniRule"/>
</dbReference>
<dbReference type="PANTHER" id="PTHR13822:SF10">
    <property type="entry name" value="ATP SYNTHASE EPSILON CHAIN, CHLOROPLASTIC"/>
    <property type="match status" value="1"/>
</dbReference>
<keyword evidence="6 10" id="KW-0406">Ion transport</keyword>
<evidence type="ECO:0000256" key="2">
    <source>
        <dbReference type="ARBA" id="ARBA00004184"/>
    </source>
</evidence>
<keyword evidence="9 10" id="KW-0066">ATP synthesis</keyword>
<protein>
    <recommendedName>
        <fullName evidence="10">ATP synthase epsilon chain</fullName>
    </recommendedName>
    <alternativeName>
        <fullName evidence="10">ATP synthase F1 sector epsilon subunit</fullName>
    </alternativeName>
    <alternativeName>
        <fullName evidence="10">F-ATPase epsilon subunit</fullName>
    </alternativeName>
</protein>
<keyword evidence="5 10" id="KW-0375">Hydrogen ion transport</keyword>
<evidence type="ECO:0000256" key="9">
    <source>
        <dbReference type="ARBA" id="ARBA00023310"/>
    </source>
</evidence>
<evidence type="ECO:0000256" key="6">
    <source>
        <dbReference type="ARBA" id="ARBA00023065"/>
    </source>
</evidence>
<comment type="similarity">
    <text evidence="3 10 11">Belongs to the ATPase epsilon chain family.</text>
</comment>
<dbReference type="PANTHER" id="PTHR13822">
    <property type="entry name" value="ATP SYNTHASE DELTA/EPSILON CHAIN"/>
    <property type="match status" value="1"/>
</dbReference>
<evidence type="ECO:0000256" key="10">
    <source>
        <dbReference type="HAMAP-Rule" id="MF_00530"/>
    </source>
</evidence>
<comment type="subcellular location">
    <subcellularLocation>
        <location evidence="10">Cell membrane</location>
        <topology evidence="10">Peripheral membrane protein</topology>
    </subcellularLocation>
    <subcellularLocation>
        <location evidence="2">Endomembrane system</location>
        <topology evidence="2">Peripheral membrane protein</topology>
    </subcellularLocation>
</comment>
<comment type="function">
    <text evidence="1 10">Produces ATP from ADP in the presence of a proton gradient across the membrane.</text>
</comment>
<proteinExistence type="inferred from homology"/>
<sequence>MAEQEQIAFELVSPEQLLLSEGADMVVIPGADGDIGAMYRHAPLITSLKPGVVGLYDGRTVRDRYFVAGGFAEITNERCTVLAEHPTKVSELTRADAEQELKNAREDVQDAKSDDERADAERRVEIADAKLRAVQAAEQG</sequence>
<keyword evidence="4 10" id="KW-0813">Transport</keyword>
<keyword evidence="7 10" id="KW-0472">Membrane</keyword>
<comment type="caution">
    <text evidence="14">The sequence shown here is derived from an EMBL/GenBank/DDBJ whole genome shotgun (WGS) entry which is preliminary data.</text>
</comment>
<evidence type="ECO:0000259" key="13">
    <source>
        <dbReference type="Pfam" id="PF02823"/>
    </source>
</evidence>
<reference evidence="14" key="2">
    <citation type="journal article" date="2020" name="Microorganisms">
        <title>Osmotic Adaptation and Compatible Solute Biosynthesis of Phototrophic Bacteria as Revealed from Genome Analyses.</title>
        <authorList>
            <person name="Imhoff J.F."/>
            <person name="Rahn T."/>
            <person name="Kunzel S."/>
            <person name="Keller A."/>
            <person name="Neulinger S.C."/>
        </authorList>
    </citation>
    <scope>NUCLEOTIDE SEQUENCE</scope>
    <source>
        <strain evidence="14">DSM 9154</strain>
    </source>
</reference>
<keyword evidence="10" id="KW-1003">Cell membrane</keyword>
<reference evidence="14" key="1">
    <citation type="submission" date="2017-08" db="EMBL/GenBank/DDBJ databases">
        <authorList>
            <person name="Imhoff J.F."/>
            <person name="Rahn T."/>
            <person name="Kuenzel S."/>
            <person name="Neulinger S.C."/>
        </authorList>
    </citation>
    <scope>NUCLEOTIDE SEQUENCE</scope>
    <source>
        <strain evidence="14">DSM 9154</strain>
    </source>
</reference>
<evidence type="ECO:0000256" key="1">
    <source>
        <dbReference type="ARBA" id="ARBA00003543"/>
    </source>
</evidence>
<dbReference type="NCBIfam" id="TIGR01216">
    <property type="entry name" value="ATP_synt_epsi"/>
    <property type="match status" value="1"/>
</dbReference>
<keyword evidence="8 10" id="KW-0139">CF(1)</keyword>
<dbReference type="InterPro" id="IPR001469">
    <property type="entry name" value="ATP_synth_F1_dsu/esu"/>
</dbReference>
<comment type="subunit">
    <text evidence="10 11">F-type ATPases have 2 components, CF(1) - the catalytic core - and CF(0) - the membrane proton channel. CF(1) has five subunits: alpha(3), beta(3), gamma(1), delta(1), epsilon(1). CF(0) has three main subunits: a, b and c.</text>
</comment>
<dbReference type="AlphaFoldDB" id="A0A934UYZ1"/>
<evidence type="ECO:0000256" key="11">
    <source>
        <dbReference type="RuleBase" id="RU003656"/>
    </source>
</evidence>
<dbReference type="InterPro" id="IPR036771">
    <property type="entry name" value="ATPsynth_dsu/esu_N"/>
</dbReference>
<evidence type="ECO:0000313" key="15">
    <source>
        <dbReference type="Proteomes" id="UP000778970"/>
    </source>
</evidence>
<evidence type="ECO:0000256" key="4">
    <source>
        <dbReference type="ARBA" id="ARBA00022448"/>
    </source>
</evidence>
<dbReference type="CDD" id="cd12152">
    <property type="entry name" value="F1-ATPase_delta"/>
    <property type="match status" value="1"/>
</dbReference>
<organism evidence="14 15">
    <name type="scientific">Rhodovibrio salinarum</name>
    <dbReference type="NCBI Taxonomy" id="1087"/>
    <lineage>
        <taxon>Bacteria</taxon>
        <taxon>Pseudomonadati</taxon>
        <taxon>Pseudomonadota</taxon>
        <taxon>Alphaproteobacteria</taxon>
        <taxon>Rhodospirillales</taxon>
        <taxon>Rhodovibrionaceae</taxon>
        <taxon>Rhodovibrio</taxon>
    </lineage>
</organism>
<dbReference type="NCBIfam" id="NF001851">
    <property type="entry name" value="PRK00571.2-4"/>
    <property type="match status" value="1"/>
</dbReference>
<dbReference type="InterPro" id="IPR020546">
    <property type="entry name" value="ATP_synth_F1_dsu/esu_N"/>
</dbReference>
<feature type="region of interest" description="Disordered" evidence="12">
    <location>
        <begin position="90"/>
        <end position="121"/>
    </location>
</feature>
<feature type="domain" description="ATP synthase F1 complex delta/epsilon subunit N-terminal" evidence="13">
    <location>
        <begin position="8"/>
        <end position="84"/>
    </location>
</feature>
<dbReference type="GO" id="GO:0045259">
    <property type="term" value="C:proton-transporting ATP synthase complex"/>
    <property type="evidence" value="ECO:0007669"/>
    <property type="project" value="UniProtKB-KW"/>
</dbReference>
<dbReference type="EMBL" id="NRRE01000008">
    <property type="protein sequence ID" value="MBK1695969.1"/>
    <property type="molecule type" value="Genomic_DNA"/>
</dbReference>
<dbReference type="Pfam" id="PF02823">
    <property type="entry name" value="ATP-synt_DE_N"/>
    <property type="match status" value="1"/>
</dbReference>
<dbReference type="GO" id="GO:0005886">
    <property type="term" value="C:plasma membrane"/>
    <property type="evidence" value="ECO:0007669"/>
    <property type="project" value="UniProtKB-SubCell"/>
</dbReference>
<name>A0A934UYZ1_9PROT</name>
<evidence type="ECO:0000256" key="5">
    <source>
        <dbReference type="ARBA" id="ARBA00022781"/>
    </source>
</evidence>
<gene>
    <name evidence="10" type="primary">atpC</name>
    <name evidence="14" type="ORF">CKO21_01740</name>
</gene>
<dbReference type="GO" id="GO:0046933">
    <property type="term" value="F:proton-transporting ATP synthase activity, rotational mechanism"/>
    <property type="evidence" value="ECO:0007669"/>
    <property type="project" value="UniProtKB-UniRule"/>
</dbReference>
<evidence type="ECO:0000256" key="8">
    <source>
        <dbReference type="ARBA" id="ARBA00023196"/>
    </source>
</evidence>
<keyword evidence="15" id="KW-1185">Reference proteome</keyword>
<dbReference type="SUPFAM" id="SSF51344">
    <property type="entry name" value="Epsilon subunit of F1F0-ATP synthase N-terminal domain"/>
    <property type="match status" value="1"/>
</dbReference>
<evidence type="ECO:0000256" key="7">
    <source>
        <dbReference type="ARBA" id="ARBA00023136"/>
    </source>
</evidence>
<dbReference type="HAMAP" id="MF_00530">
    <property type="entry name" value="ATP_synth_epsil_bac"/>
    <property type="match status" value="1"/>
</dbReference>
<evidence type="ECO:0000313" key="14">
    <source>
        <dbReference type="EMBL" id="MBK1695969.1"/>
    </source>
</evidence>
<dbReference type="Proteomes" id="UP000778970">
    <property type="component" value="Unassembled WGS sequence"/>
</dbReference>
<evidence type="ECO:0000256" key="12">
    <source>
        <dbReference type="SAM" id="MobiDB-lite"/>
    </source>
</evidence>
<accession>A0A934UYZ1</accession>
<dbReference type="Gene3D" id="2.60.15.10">
    <property type="entry name" value="F0F1 ATP synthase delta/epsilon subunit, N-terminal"/>
    <property type="match status" value="1"/>
</dbReference>
<dbReference type="GO" id="GO:0012505">
    <property type="term" value="C:endomembrane system"/>
    <property type="evidence" value="ECO:0007669"/>
    <property type="project" value="UniProtKB-SubCell"/>
</dbReference>
<evidence type="ECO:0000256" key="3">
    <source>
        <dbReference type="ARBA" id="ARBA00005712"/>
    </source>
</evidence>
<dbReference type="RefSeq" id="WP_027287659.1">
    <property type="nucleotide sequence ID" value="NZ_NRRE01000008.1"/>
</dbReference>